<evidence type="ECO:0000313" key="3">
    <source>
        <dbReference type="Proteomes" id="UP001189429"/>
    </source>
</evidence>
<proteinExistence type="predicted"/>
<evidence type="ECO:0000256" key="1">
    <source>
        <dbReference type="SAM" id="MobiDB-lite"/>
    </source>
</evidence>
<sequence>SLGSGASGARARAGGRPRAPRARAAAQNGRPRRAAAETAAGPPVHRSRLRGTPSASPDSRGGKVAGAEERAARRASGGLGLGLGPGGEGARGAAAAGCAPDDHRGPSRRRASGPPRGAGQGRGSRGHEGEAPRAHPAGARADDEHGPPARGGQCRQAFGAAGHCCQAEGGCCQAEGRQGQGQGSPEAQRPAAEGAPSRADAATAAAAAQDTVPAAEEGGRQAAVAGGEAGGARARGPRGEPGARGQGPAQAARRPPAEAADAEAGAEGAAAGHRQGKERWPPQPGRGEGGRPEVEAGAVMPRVGAFLELPPPRGAALRPERLVQRARRRSREIGGRVGRGPSGSSGRAVAKPPARCCTQVDRPEGHAQRACARPRENGISHC</sequence>
<keyword evidence="3" id="KW-1185">Reference proteome</keyword>
<feature type="region of interest" description="Disordered" evidence="1">
    <location>
        <begin position="308"/>
        <end position="382"/>
    </location>
</feature>
<feature type="compositionally biased region" description="Basic and acidic residues" evidence="1">
    <location>
        <begin position="361"/>
        <end position="382"/>
    </location>
</feature>
<feature type="compositionally biased region" description="Low complexity" evidence="1">
    <location>
        <begin position="1"/>
        <end position="12"/>
    </location>
</feature>
<dbReference type="Proteomes" id="UP001189429">
    <property type="component" value="Unassembled WGS sequence"/>
</dbReference>
<reference evidence="2" key="1">
    <citation type="submission" date="2023-10" db="EMBL/GenBank/DDBJ databases">
        <authorList>
            <person name="Chen Y."/>
            <person name="Shah S."/>
            <person name="Dougan E. K."/>
            <person name="Thang M."/>
            <person name="Chan C."/>
        </authorList>
    </citation>
    <scope>NUCLEOTIDE SEQUENCE [LARGE SCALE GENOMIC DNA]</scope>
</reference>
<protein>
    <submittedName>
        <fullName evidence="2">Uncharacterized protein</fullName>
    </submittedName>
</protein>
<feature type="region of interest" description="Disordered" evidence="1">
    <location>
        <begin position="171"/>
        <end position="296"/>
    </location>
</feature>
<feature type="compositionally biased region" description="Low complexity" evidence="1">
    <location>
        <begin position="246"/>
        <end position="272"/>
    </location>
</feature>
<accession>A0ABN9WSE7</accession>
<feature type="compositionally biased region" description="Low complexity" evidence="1">
    <location>
        <begin position="195"/>
        <end position="234"/>
    </location>
</feature>
<organism evidence="2 3">
    <name type="scientific">Prorocentrum cordatum</name>
    <dbReference type="NCBI Taxonomy" id="2364126"/>
    <lineage>
        <taxon>Eukaryota</taxon>
        <taxon>Sar</taxon>
        <taxon>Alveolata</taxon>
        <taxon>Dinophyceae</taxon>
        <taxon>Prorocentrales</taxon>
        <taxon>Prorocentraceae</taxon>
        <taxon>Prorocentrum</taxon>
    </lineage>
</organism>
<feature type="non-terminal residue" evidence="2">
    <location>
        <position position="382"/>
    </location>
</feature>
<gene>
    <name evidence="2" type="ORF">PCOR1329_LOCUS70121</name>
</gene>
<feature type="non-terminal residue" evidence="2">
    <location>
        <position position="1"/>
    </location>
</feature>
<dbReference type="EMBL" id="CAUYUJ010019245">
    <property type="protein sequence ID" value="CAK0889631.1"/>
    <property type="molecule type" value="Genomic_DNA"/>
</dbReference>
<feature type="region of interest" description="Disordered" evidence="1">
    <location>
        <begin position="1"/>
        <end position="155"/>
    </location>
</feature>
<comment type="caution">
    <text evidence="2">The sequence shown here is derived from an EMBL/GenBank/DDBJ whole genome shotgun (WGS) entry which is preliminary data.</text>
</comment>
<feature type="compositionally biased region" description="Gly residues" evidence="1">
    <location>
        <begin position="77"/>
        <end position="90"/>
    </location>
</feature>
<evidence type="ECO:0000313" key="2">
    <source>
        <dbReference type="EMBL" id="CAK0889631.1"/>
    </source>
</evidence>
<name>A0ABN9WSE7_9DINO</name>